<dbReference type="PANTHER" id="PTHR10443">
    <property type="entry name" value="MICROSOMAL DIPEPTIDASE"/>
    <property type="match status" value="1"/>
</dbReference>
<proteinExistence type="predicted"/>
<dbReference type="AlphaFoldDB" id="A0A3M9M746"/>
<reference evidence="1 2" key="1">
    <citation type="submission" date="2018-11" db="EMBL/GenBank/DDBJ databases">
        <title>Draft genome of Simplicispira Flexivirga sp. BO-16.</title>
        <authorList>
            <person name="Im W.T."/>
        </authorList>
    </citation>
    <scope>NUCLEOTIDE SEQUENCE [LARGE SCALE GENOMIC DNA]</scope>
    <source>
        <strain evidence="1 2">BO-16</strain>
    </source>
</reference>
<dbReference type="CDD" id="cd01301">
    <property type="entry name" value="rDP_like"/>
    <property type="match status" value="1"/>
</dbReference>
<dbReference type="GO" id="GO:0070573">
    <property type="term" value="F:metallodipeptidase activity"/>
    <property type="evidence" value="ECO:0007669"/>
    <property type="project" value="InterPro"/>
</dbReference>
<comment type="caution">
    <text evidence="1">The sequence shown here is derived from an EMBL/GenBank/DDBJ whole genome shotgun (WGS) entry which is preliminary data.</text>
</comment>
<dbReference type="EMBL" id="RJJQ01000011">
    <property type="protein sequence ID" value="RNI21404.1"/>
    <property type="molecule type" value="Genomic_DNA"/>
</dbReference>
<dbReference type="RefSeq" id="WP_123271720.1">
    <property type="nucleotide sequence ID" value="NZ_RJJQ01000011.1"/>
</dbReference>
<protein>
    <submittedName>
        <fullName evidence="1">Membrane dipeptidase</fullName>
    </submittedName>
</protein>
<keyword evidence="2" id="KW-1185">Reference proteome</keyword>
<dbReference type="Gene3D" id="3.20.20.140">
    <property type="entry name" value="Metal-dependent hydrolases"/>
    <property type="match status" value="1"/>
</dbReference>
<dbReference type="InterPro" id="IPR032466">
    <property type="entry name" value="Metal_Hydrolase"/>
</dbReference>
<dbReference type="SUPFAM" id="SSF51556">
    <property type="entry name" value="Metallo-dependent hydrolases"/>
    <property type="match status" value="1"/>
</dbReference>
<evidence type="ECO:0000313" key="1">
    <source>
        <dbReference type="EMBL" id="RNI21404.1"/>
    </source>
</evidence>
<dbReference type="OrthoDB" id="9804920at2"/>
<evidence type="ECO:0000313" key="2">
    <source>
        <dbReference type="Proteomes" id="UP000271678"/>
    </source>
</evidence>
<dbReference type="InterPro" id="IPR008257">
    <property type="entry name" value="Pept_M19"/>
</dbReference>
<dbReference type="PANTHER" id="PTHR10443:SF12">
    <property type="entry name" value="DIPEPTIDASE"/>
    <property type="match status" value="1"/>
</dbReference>
<organism evidence="1 2">
    <name type="scientific">Flexivirga caeni</name>
    <dbReference type="NCBI Taxonomy" id="2294115"/>
    <lineage>
        <taxon>Bacteria</taxon>
        <taxon>Bacillati</taxon>
        <taxon>Actinomycetota</taxon>
        <taxon>Actinomycetes</taxon>
        <taxon>Micrococcales</taxon>
        <taxon>Dermacoccaceae</taxon>
        <taxon>Flexivirga</taxon>
    </lineage>
</organism>
<gene>
    <name evidence="1" type="ORF">EFY87_12110</name>
</gene>
<dbReference type="Pfam" id="PF01244">
    <property type="entry name" value="Peptidase_M19"/>
    <property type="match status" value="1"/>
</dbReference>
<sequence>MANTDTSSSLDHVRALLAQHPLIDGHNDLPWAARDLVQYDFDKLDLAAGTADRTHTDIVRLREGCVGGQFWSVYVPSNLPGSAAVTQTLEQIDAVHQMIGRWPDTFGLARTADEVESVFASGRVASLLGAEGGQSIDSSLAVLRMIYVLGVRYMTLTHNDNNPWADSATDEPVHGGLTRFGVEVVREMNRIGMLVDLSHVSADTMRAALAVSEAPVIFSHSSARAVCDYPRNAPDDVLETLRDKNGVIMSTFVPGFVSQACAQWRNDAADAARDAGITPTDLGAFGPFADQWAHEHPMPVATLDDVIAHFVHIREVAGIDHLGVGGDFDGVSVLPEGLGDVSAYPKVFAALHDLGWSDEDLTKVAGGNVLRVLRDAEAVARDLQTTRGPSVATIEELDG</sequence>
<dbReference type="Proteomes" id="UP000271678">
    <property type="component" value="Unassembled WGS sequence"/>
</dbReference>
<accession>A0A3M9M746</accession>
<dbReference type="PROSITE" id="PS51365">
    <property type="entry name" value="RENAL_DIPEPTIDASE_2"/>
    <property type="match status" value="1"/>
</dbReference>
<dbReference type="GO" id="GO:0006508">
    <property type="term" value="P:proteolysis"/>
    <property type="evidence" value="ECO:0007669"/>
    <property type="project" value="InterPro"/>
</dbReference>
<name>A0A3M9M746_9MICO</name>